<dbReference type="PANTHER" id="PTHR33495">
    <property type="entry name" value="ANTI-SIGMA FACTOR ANTAGONIST TM_1081-RELATED-RELATED"/>
    <property type="match status" value="1"/>
</dbReference>
<evidence type="ECO:0000313" key="5">
    <source>
        <dbReference type="Proteomes" id="UP000824110"/>
    </source>
</evidence>
<dbReference type="Pfam" id="PF01740">
    <property type="entry name" value="STAS"/>
    <property type="match status" value="1"/>
</dbReference>
<evidence type="ECO:0000256" key="1">
    <source>
        <dbReference type="ARBA" id="ARBA00009013"/>
    </source>
</evidence>
<dbReference type="Proteomes" id="UP000824110">
    <property type="component" value="Unassembled WGS sequence"/>
</dbReference>
<comment type="similarity">
    <text evidence="1 2">Belongs to the anti-sigma-factor antagonist family.</text>
</comment>
<protein>
    <recommendedName>
        <fullName evidence="2">Anti-sigma factor antagonist</fullName>
    </recommendedName>
</protein>
<evidence type="ECO:0000259" key="3">
    <source>
        <dbReference type="PROSITE" id="PS50801"/>
    </source>
</evidence>
<dbReference type="SUPFAM" id="SSF52091">
    <property type="entry name" value="SpoIIaa-like"/>
    <property type="match status" value="1"/>
</dbReference>
<dbReference type="AlphaFoldDB" id="A0A9D1SI78"/>
<sequence>MQQVKLISEEGKLVIALYGEIDSSTVDDFYAQVSAIYNHDKKDILFDCTALTFIDSTTLGTFVKIFKHLKQDGHTFVLKNVHPRIKKLFQICSLDTIMEID</sequence>
<feature type="domain" description="STAS" evidence="3">
    <location>
        <begin position="2"/>
        <end position="101"/>
    </location>
</feature>
<dbReference type="InterPro" id="IPR002645">
    <property type="entry name" value="STAS_dom"/>
</dbReference>
<evidence type="ECO:0000256" key="2">
    <source>
        <dbReference type="RuleBase" id="RU003749"/>
    </source>
</evidence>
<dbReference type="Gene3D" id="3.30.750.24">
    <property type="entry name" value="STAS domain"/>
    <property type="match status" value="1"/>
</dbReference>
<dbReference type="PROSITE" id="PS50801">
    <property type="entry name" value="STAS"/>
    <property type="match status" value="1"/>
</dbReference>
<dbReference type="NCBIfam" id="TIGR00377">
    <property type="entry name" value="ant_ant_sig"/>
    <property type="match status" value="1"/>
</dbReference>
<organism evidence="4 5">
    <name type="scientific">Candidatus Coproplasma excrementigallinarum</name>
    <dbReference type="NCBI Taxonomy" id="2840747"/>
    <lineage>
        <taxon>Bacteria</taxon>
        <taxon>Bacillati</taxon>
        <taxon>Bacillota</taxon>
        <taxon>Clostridia</taxon>
        <taxon>Eubacteriales</taxon>
        <taxon>Candidatus Coproplasma</taxon>
    </lineage>
</organism>
<reference evidence="4" key="2">
    <citation type="journal article" date="2021" name="PeerJ">
        <title>Extensive microbial diversity within the chicken gut microbiome revealed by metagenomics and culture.</title>
        <authorList>
            <person name="Gilroy R."/>
            <person name="Ravi A."/>
            <person name="Getino M."/>
            <person name="Pursley I."/>
            <person name="Horton D.L."/>
            <person name="Alikhan N.F."/>
            <person name="Baker D."/>
            <person name="Gharbi K."/>
            <person name="Hall N."/>
            <person name="Watson M."/>
            <person name="Adriaenssens E.M."/>
            <person name="Foster-Nyarko E."/>
            <person name="Jarju S."/>
            <person name="Secka A."/>
            <person name="Antonio M."/>
            <person name="Oren A."/>
            <person name="Chaudhuri R.R."/>
            <person name="La Ragione R."/>
            <person name="Hildebrand F."/>
            <person name="Pallen M.J."/>
        </authorList>
    </citation>
    <scope>NUCLEOTIDE SEQUENCE</scope>
    <source>
        <strain evidence="4">CHK195-12923</strain>
    </source>
</reference>
<dbReference type="PANTHER" id="PTHR33495:SF2">
    <property type="entry name" value="ANTI-SIGMA FACTOR ANTAGONIST TM_1081-RELATED"/>
    <property type="match status" value="1"/>
</dbReference>
<dbReference type="EMBL" id="DVNE01000019">
    <property type="protein sequence ID" value="HIU61399.1"/>
    <property type="molecule type" value="Genomic_DNA"/>
</dbReference>
<dbReference type="InterPro" id="IPR003658">
    <property type="entry name" value="Anti-sigma_ant"/>
</dbReference>
<reference evidence="4" key="1">
    <citation type="submission" date="2020-10" db="EMBL/GenBank/DDBJ databases">
        <authorList>
            <person name="Gilroy R."/>
        </authorList>
    </citation>
    <scope>NUCLEOTIDE SEQUENCE</scope>
    <source>
        <strain evidence="4">CHK195-12923</strain>
    </source>
</reference>
<accession>A0A9D1SI78</accession>
<proteinExistence type="inferred from homology"/>
<gene>
    <name evidence="4" type="ORF">IAB69_01955</name>
</gene>
<dbReference type="CDD" id="cd07043">
    <property type="entry name" value="STAS_anti-anti-sigma_factors"/>
    <property type="match status" value="1"/>
</dbReference>
<dbReference type="GO" id="GO:0043856">
    <property type="term" value="F:anti-sigma factor antagonist activity"/>
    <property type="evidence" value="ECO:0007669"/>
    <property type="project" value="InterPro"/>
</dbReference>
<name>A0A9D1SI78_9FIRM</name>
<comment type="caution">
    <text evidence="4">The sequence shown here is derived from an EMBL/GenBank/DDBJ whole genome shotgun (WGS) entry which is preliminary data.</text>
</comment>
<evidence type="ECO:0000313" key="4">
    <source>
        <dbReference type="EMBL" id="HIU61399.1"/>
    </source>
</evidence>
<dbReference type="InterPro" id="IPR036513">
    <property type="entry name" value="STAS_dom_sf"/>
</dbReference>